<evidence type="ECO:0000256" key="3">
    <source>
        <dbReference type="ARBA" id="ARBA00023163"/>
    </source>
</evidence>
<dbReference type="RefSeq" id="WP_369186635.1">
    <property type="nucleotide sequence ID" value="NZ_CP163431.1"/>
</dbReference>
<dbReference type="PANTHER" id="PTHR46796">
    <property type="entry name" value="HTH-TYPE TRANSCRIPTIONAL ACTIVATOR RHAS-RELATED"/>
    <property type="match status" value="1"/>
</dbReference>
<evidence type="ECO:0000259" key="4">
    <source>
        <dbReference type="PROSITE" id="PS01124"/>
    </source>
</evidence>
<dbReference type="GO" id="GO:0003700">
    <property type="term" value="F:DNA-binding transcription factor activity"/>
    <property type="evidence" value="ECO:0007669"/>
    <property type="project" value="InterPro"/>
</dbReference>
<dbReference type="InterPro" id="IPR050204">
    <property type="entry name" value="AraC_XylS_family_regulators"/>
</dbReference>
<evidence type="ECO:0000256" key="1">
    <source>
        <dbReference type="ARBA" id="ARBA00023015"/>
    </source>
</evidence>
<dbReference type="PANTHER" id="PTHR46796:SF15">
    <property type="entry name" value="BLL1074 PROTEIN"/>
    <property type="match status" value="1"/>
</dbReference>
<dbReference type="InterPro" id="IPR018060">
    <property type="entry name" value="HTH_AraC"/>
</dbReference>
<keyword evidence="2" id="KW-0238">DNA-binding</keyword>
<dbReference type="SUPFAM" id="SSF46689">
    <property type="entry name" value="Homeodomain-like"/>
    <property type="match status" value="1"/>
</dbReference>
<name>A0AB39M3I5_9ACTN</name>
<dbReference type="AlphaFoldDB" id="A0AB39M3I5"/>
<dbReference type="InterPro" id="IPR009057">
    <property type="entry name" value="Homeodomain-like_sf"/>
</dbReference>
<protein>
    <submittedName>
        <fullName evidence="5">Helix-turn-helix domain-containing protein</fullName>
    </submittedName>
</protein>
<feature type="domain" description="HTH araC/xylS-type" evidence="4">
    <location>
        <begin position="179"/>
        <end position="278"/>
    </location>
</feature>
<sequence>MSVAAVRIRRGHGADGSWETALAVPHVRLRPGVISYRGMRLDLVRARARLEAPIGAATLLLGFEGSVRISRAGRPTATLGSVFCGPTTTAALGEHSGRLAGVEVLLMPWAAFTLFGTAQHELADRVVDPDELPHTLGSRWAGLGELAAALAALPTWVARFGLLDDVLTRWSAAGTPSSERVVRAWSELVRTRGAVPVPRLADEVGWSVRQLENRFREQIGLGPKAAARVLRLQRARRLLASGRSQAETAAVCGFYDQAHLSGEFRAMTGCTPGQFMGARVSAAVARSGMPAGDRMTGEATSLLITPGHSADFSKTGRAR</sequence>
<organism evidence="5">
    <name type="scientific">Streptomyces sp. R08</name>
    <dbReference type="NCBI Taxonomy" id="3238624"/>
    <lineage>
        <taxon>Bacteria</taxon>
        <taxon>Bacillati</taxon>
        <taxon>Actinomycetota</taxon>
        <taxon>Actinomycetes</taxon>
        <taxon>Kitasatosporales</taxon>
        <taxon>Streptomycetaceae</taxon>
        <taxon>Streptomyces</taxon>
    </lineage>
</organism>
<accession>A0AB39M3I5</accession>
<dbReference type="Pfam" id="PF12833">
    <property type="entry name" value="HTH_18"/>
    <property type="match status" value="1"/>
</dbReference>
<dbReference type="SMART" id="SM00342">
    <property type="entry name" value="HTH_ARAC"/>
    <property type="match status" value="1"/>
</dbReference>
<dbReference type="GO" id="GO:0043565">
    <property type="term" value="F:sequence-specific DNA binding"/>
    <property type="evidence" value="ECO:0007669"/>
    <property type="project" value="InterPro"/>
</dbReference>
<keyword evidence="3" id="KW-0804">Transcription</keyword>
<keyword evidence="1" id="KW-0805">Transcription regulation</keyword>
<reference evidence="5" key="1">
    <citation type="submission" date="2024-07" db="EMBL/GenBank/DDBJ databases">
        <authorList>
            <person name="Yu S.T."/>
        </authorList>
    </citation>
    <scope>NUCLEOTIDE SEQUENCE</scope>
    <source>
        <strain evidence="5">R08</strain>
    </source>
</reference>
<evidence type="ECO:0000313" key="5">
    <source>
        <dbReference type="EMBL" id="XDP99553.1"/>
    </source>
</evidence>
<gene>
    <name evidence="5" type="ORF">AB5J58_04875</name>
</gene>
<dbReference type="Gene3D" id="1.10.10.60">
    <property type="entry name" value="Homeodomain-like"/>
    <property type="match status" value="1"/>
</dbReference>
<dbReference type="PROSITE" id="PS01124">
    <property type="entry name" value="HTH_ARAC_FAMILY_2"/>
    <property type="match status" value="1"/>
</dbReference>
<dbReference type="EMBL" id="CP163431">
    <property type="protein sequence ID" value="XDP99553.1"/>
    <property type="molecule type" value="Genomic_DNA"/>
</dbReference>
<proteinExistence type="predicted"/>
<evidence type="ECO:0000256" key="2">
    <source>
        <dbReference type="ARBA" id="ARBA00023125"/>
    </source>
</evidence>